<organism evidence="3 4">
    <name type="scientific">Babjeviella inositovora NRRL Y-12698</name>
    <dbReference type="NCBI Taxonomy" id="984486"/>
    <lineage>
        <taxon>Eukaryota</taxon>
        <taxon>Fungi</taxon>
        <taxon>Dikarya</taxon>
        <taxon>Ascomycota</taxon>
        <taxon>Saccharomycotina</taxon>
        <taxon>Pichiomycetes</taxon>
        <taxon>Serinales incertae sedis</taxon>
        <taxon>Babjeviella</taxon>
    </lineage>
</organism>
<sequence>MAQPFTTANNFIMSEFNRPQGPPPGAVPPPAYAPDAEGSSTSTAQYQRPAVPPPGHPTSNPFTPASAEQEKQALKEKYKQEQSQPQLFDAPPQTSQYTDHDYETLLPSIIKSLNRLQNPELWLEYLKSTRKKSSFKKMFGGSKSSYTDQDFAQIASTLIPSRKTHNFYTSRDQLIRILRENNALAKLHQIKQNLQIPPAFPMDELAQLLFFDIVLFVDNSGSMANVKRQTEFKTLMLDIMKTISIKNEGFALRFMNKNDQLQQGVYQDTGISFDNIQSEDTVRAILNSPHVGYFGVTPLATKLYENVIKPFVLQRVPAKRLAKPVLVVVLTDGMPYGEQPPFTDKDGIAKIVKQTRQELVKGGYAPGSVLYQFAQVGDDRQAADYLNDLDDDKDIGDLIDVTNVFEKEKVQLNNDVADRVFYLKKLILGPIDELFDKADEQKK</sequence>
<dbReference type="Gene3D" id="3.40.50.410">
    <property type="entry name" value="von Willebrand factor, type A domain"/>
    <property type="match status" value="1"/>
</dbReference>
<proteinExistence type="predicted"/>
<dbReference type="PANTHER" id="PTHR34706">
    <property type="entry name" value="SLR1338 PROTEIN"/>
    <property type="match status" value="1"/>
</dbReference>
<feature type="region of interest" description="Disordered" evidence="1">
    <location>
        <begin position="1"/>
        <end position="98"/>
    </location>
</feature>
<dbReference type="PANTHER" id="PTHR34706:SF2">
    <property type="entry name" value="RFEF"/>
    <property type="match status" value="1"/>
</dbReference>
<dbReference type="InterPro" id="IPR036465">
    <property type="entry name" value="vWFA_dom_sf"/>
</dbReference>
<accession>A0A1E3QUA0</accession>
<reference evidence="4" key="1">
    <citation type="submission" date="2016-05" db="EMBL/GenBank/DDBJ databases">
        <title>Comparative genomics of biotechnologically important yeasts.</title>
        <authorList>
            <consortium name="DOE Joint Genome Institute"/>
            <person name="Riley R."/>
            <person name="Haridas S."/>
            <person name="Wolfe K.H."/>
            <person name="Lopes M.R."/>
            <person name="Hittinger C.T."/>
            <person name="Goker M."/>
            <person name="Salamov A."/>
            <person name="Wisecaver J."/>
            <person name="Long T.M."/>
            <person name="Aerts A.L."/>
            <person name="Barry K."/>
            <person name="Choi C."/>
            <person name="Clum A."/>
            <person name="Coughlan A.Y."/>
            <person name="Deshpande S."/>
            <person name="Douglass A.P."/>
            <person name="Hanson S.J."/>
            <person name="Klenk H.-P."/>
            <person name="Labutti K."/>
            <person name="Lapidus A."/>
            <person name="Lindquist E."/>
            <person name="Lipzen A."/>
            <person name="Meier-Kolthoff J.P."/>
            <person name="Ohm R.A."/>
            <person name="Otillar R.P."/>
            <person name="Pangilinan J."/>
            <person name="Peng Y."/>
            <person name="Rokas A."/>
            <person name="Rosa C.A."/>
            <person name="Scheuner C."/>
            <person name="Sibirny A.A."/>
            <person name="Slot J.C."/>
            <person name="Stielow J.B."/>
            <person name="Sun H."/>
            <person name="Kurtzman C.P."/>
            <person name="Blackwell M."/>
            <person name="Grigoriev I.V."/>
            <person name="Jeffries T.W."/>
        </authorList>
    </citation>
    <scope>NUCLEOTIDE SEQUENCE [LARGE SCALE GENOMIC DNA]</scope>
    <source>
        <strain evidence="4">NRRL Y-12698</strain>
    </source>
</reference>
<evidence type="ECO:0000313" key="4">
    <source>
        <dbReference type="Proteomes" id="UP000094336"/>
    </source>
</evidence>
<dbReference type="SUPFAM" id="SSF53300">
    <property type="entry name" value="vWA-like"/>
    <property type="match status" value="1"/>
</dbReference>
<keyword evidence="4" id="KW-1185">Reference proteome</keyword>
<gene>
    <name evidence="3" type="ORF">BABINDRAFT_160626</name>
</gene>
<dbReference type="PROSITE" id="PS50234">
    <property type="entry name" value="VWFA"/>
    <property type="match status" value="1"/>
</dbReference>
<evidence type="ECO:0000259" key="2">
    <source>
        <dbReference type="PROSITE" id="PS50234"/>
    </source>
</evidence>
<evidence type="ECO:0000256" key="1">
    <source>
        <dbReference type="SAM" id="MobiDB-lite"/>
    </source>
</evidence>
<dbReference type="GeneID" id="30146198"/>
<name>A0A1E3QUA0_9ASCO</name>
<feature type="compositionally biased region" description="Polar residues" evidence="1">
    <location>
        <begin position="81"/>
        <end position="97"/>
    </location>
</feature>
<protein>
    <recommendedName>
        <fullName evidence="2">VWFA domain-containing protein</fullName>
    </recommendedName>
</protein>
<dbReference type="Proteomes" id="UP000094336">
    <property type="component" value="Unassembled WGS sequence"/>
</dbReference>
<dbReference type="RefSeq" id="XP_018986577.1">
    <property type="nucleotide sequence ID" value="XM_019128345.1"/>
</dbReference>
<dbReference type="EMBL" id="KV454428">
    <property type="protein sequence ID" value="ODQ81249.1"/>
    <property type="molecule type" value="Genomic_DNA"/>
</dbReference>
<feature type="compositionally biased region" description="Polar residues" evidence="1">
    <location>
        <begin position="1"/>
        <end position="12"/>
    </location>
</feature>
<dbReference type="OrthoDB" id="2142040at2759"/>
<dbReference type="AlphaFoldDB" id="A0A1E3QUA0"/>
<dbReference type="STRING" id="984486.A0A1E3QUA0"/>
<feature type="compositionally biased region" description="Pro residues" evidence="1">
    <location>
        <begin position="20"/>
        <end position="32"/>
    </location>
</feature>
<feature type="domain" description="VWFA" evidence="2">
    <location>
        <begin position="212"/>
        <end position="426"/>
    </location>
</feature>
<evidence type="ECO:0000313" key="3">
    <source>
        <dbReference type="EMBL" id="ODQ81249.1"/>
    </source>
</evidence>
<dbReference type="InterPro" id="IPR002035">
    <property type="entry name" value="VWF_A"/>
</dbReference>
<feature type="compositionally biased region" description="Basic and acidic residues" evidence="1">
    <location>
        <begin position="68"/>
        <end position="80"/>
    </location>
</feature>